<organism evidence="3">
    <name type="scientific">viral metagenome</name>
    <dbReference type="NCBI Taxonomy" id="1070528"/>
    <lineage>
        <taxon>unclassified sequences</taxon>
        <taxon>metagenomes</taxon>
        <taxon>organismal metagenomes</taxon>
    </lineage>
</organism>
<feature type="transmembrane region" description="Helical" evidence="2">
    <location>
        <begin position="140"/>
        <end position="162"/>
    </location>
</feature>
<name>A0A6C0CXG2_9ZZZZ</name>
<dbReference type="EMBL" id="MN739512">
    <property type="protein sequence ID" value="QHT09526.1"/>
    <property type="molecule type" value="Genomic_DNA"/>
</dbReference>
<dbReference type="AlphaFoldDB" id="A0A6C0CXG2"/>
<keyword evidence="2" id="KW-0812">Transmembrane</keyword>
<keyword evidence="2" id="KW-0472">Membrane</keyword>
<proteinExistence type="predicted"/>
<reference evidence="3" key="1">
    <citation type="journal article" date="2020" name="Nature">
        <title>Giant virus diversity and host interactions through global metagenomics.</title>
        <authorList>
            <person name="Schulz F."/>
            <person name="Roux S."/>
            <person name="Paez-Espino D."/>
            <person name="Jungbluth S."/>
            <person name="Walsh D.A."/>
            <person name="Denef V.J."/>
            <person name="McMahon K.D."/>
            <person name="Konstantinidis K.T."/>
            <person name="Eloe-Fadrosh E.A."/>
            <person name="Kyrpides N.C."/>
            <person name="Woyke T."/>
        </authorList>
    </citation>
    <scope>NUCLEOTIDE SEQUENCE</scope>
    <source>
        <strain evidence="3">GVMAG-M-3300023174-102</strain>
    </source>
</reference>
<accession>A0A6C0CXG2</accession>
<evidence type="ECO:0000256" key="1">
    <source>
        <dbReference type="SAM" id="Coils"/>
    </source>
</evidence>
<feature type="coiled-coil region" evidence="1">
    <location>
        <begin position="35"/>
        <end position="69"/>
    </location>
</feature>
<keyword evidence="2" id="KW-1133">Transmembrane helix</keyword>
<evidence type="ECO:0000256" key="2">
    <source>
        <dbReference type="SAM" id="Phobius"/>
    </source>
</evidence>
<sequence length="196" mass="23025">MEEQPKNINIYLTEQNKETVLSGSTSYERYIIIANETLQIENRELSKRIKTLENNVDDLESQMDKEETSKSYMRGLLKNLAELNKLFGEVSLHRHTILKNTEDHLNKYKYKARKHLRFIEGFFALLAAIVYELYNTNTFITLVILLCIIVAFTESMLFNLTLPNCIEENEKINQLETEIKDIKDAQDYLDDYINCL</sequence>
<keyword evidence="1" id="KW-0175">Coiled coil</keyword>
<feature type="transmembrane region" description="Helical" evidence="2">
    <location>
        <begin position="116"/>
        <end position="134"/>
    </location>
</feature>
<evidence type="ECO:0000313" key="3">
    <source>
        <dbReference type="EMBL" id="QHT09526.1"/>
    </source>
</evidence>
<protein>
    <submittedName>
        <fullName evidence="3">Uncharacterized protein</fullName>
    </submittedName>
</protein>